<dbReference type="OrthoDB" id="977385at2"/>
<keyword evidence="4 6" id="KW-1133">Transmembrane helix</keyword>
<dbReference type="Proteomes" id="UP000289455">
    <property type="component" value="Unassembled WGS sequence"/>
</dbReference>
<proteinExistence type="predicted"/>
<keyword evidence="3 6" id="KW-0812">Transmembrane</keyword>
<evidence type="ECO:0000256" key="5">
    <source>
        <dbReference type="ARBA" id="ARBA00023136"/>
    </source>
</evidence>
<dbReference type="Pfam" id="PF03631">
    <property type="entry name" value="Virul_fac_BrkB"/>
    <property type="match status" value="1"/>
</dbReference>
<keyword evidence="5 6" id="KW-0472">Membrane</keyword>
<protein>
    <submittedName>
        <fullName evidence="7">YihY/virulence factor BrkB family protein</fullName>
    </submittedName>
</protein>
<evidence type="ECO:0000256" key="1">
    <source>
        <dbReference type="ARBA" id="ARBA00004651"/>
    </source>
</evidence>
<dbReference type="EMBL" id="SDHY01000001">
    <property type="protein sequence ID" value="RXK52168.1"/>
    <property type="molecule type" value="Genomic_DNA"/>
</dbReference>
<sequence>MKKSILRELKVIWKELEEHYVLARILSILYQKIFQFDIDVRAAAVAYNFTLAFFPAIIFLFSLLAYLPIDHLDTKMIGFLKGSIPKSMLKDLSELIVELVSKKRGGVLSFGFILAIYASTSGIMALIRSFNLTYKTNENRGFIKERVIAVTLNFLLTFVLITAFLVFIVGNLIVHSLANRGLINYDFTFYIIKILTYFVIFSVFFLTISIIYFYAPAIHKRWKFFNAGSITASIMTILITNIFSYYLLNFASYNKVYGSIGSLIALMVWLYFFALILLVGFEINASIDQVKIEDNEQEPNDFFYPPSRIENGSNFFKDLREE</sequence>
<evidence type="ECO:0000256" key="6">
    <source>
        <dbReference type="SAM" id="Phobius"/>
    </source>
</evidence>
<dbReference type="PANTHER" id="PTHR30213:SF0">
    <property type="entry name" value="UPF0761 MEMBRANE PROTEIN YIHY"/>
    <property type="match status" value="1"/>
</dbReference>
<comment type="caution">
    <text evidence="7">The sequence shown here is derived from an EMBL/GenBank/DDBJ whole genome shotgun (WGS) entry which is preliminary data.</text>
</comment>
<dbReference type="PANTHER" id="PTHR30213">
    <property type="entry name" value="INNER MEMBRANE PROTEIN YHJD"/>
    <property type="match status" value="1"/>
</dbReference>
<dbReference type="GO" id="GO:0005886">
    <property type="term" value="C:plasma membrane"/>
    <property type="evidence" value="ECO:0007669"/>
    <property type="project" value="UniProtKB-SubCell"/>
</dbReference>
<evidence type="ECO:0000313" key="8">
    <source>
        <dbReference type="Proteomes" id="UP000289455"/>
    </source>
</evidence>
<evidence type="ECO:0000313" key="7">
    <source>
        <dbReference type="EMBL" id="RXK52168.1"/>
    </source>
</evidence>
<feature type="transmembrane region" description="Helical" evidence="6">
    <location>
        <begin position="260"/>
        <end position="281"/>
    </location>
</feature>
<dbReference type="NCBIfam" id="TIGR00765">
    <property type="entry name" value="yihY_not_rbn"/>
    <property type="match status" value="1"/>
</dbReference>
<evidence type="ECO:0000256" key="4">
    <source>
        <dbReference type="ARBA" id="ARBA00022989"/>
    </source>
</evidence>
<organism evidence="7 8">
    <name type="scientific">Aquirufa rosea</name>
    <dbReference type="NCBI Taxonomy" id="2509241"/>
    <lineage>
        <taxon>Bacteria</taxon>
        <taxon>Pseudomonadati</taxon>
        <taxon>Bacteroidota</taxon>
        <taxon>Cytophagia</taxon>
        <taxon>Cytophagales</taxon>
        <taxon>Flectobacillaceae</taxon>
        <taxon>Aquirufa</taxon>
    </lineage>
</organism>
<feature type="transmembrane region" description="Helical" evidence="6">
    <location>
        <begin position="147"/>
        <end position="174"/>
    </location>
</feature>
<feature type="transmembrane region" description="Helical" evidence="6">
    <location>
        <begin position="227"/>
        <end position="248"/>
    </location>
</feature>
<accession>A0A4Q1C1W9</accession>
<keyword evidence="8" id="KW-1185">Reference proteome</keyword>
<dbReference type="RefSeq" id="WP_129025159.1">
    <property type="nucleotide sequence ID" value="NZ_SDHY01000001.1"/>
</dbReference>
<comment type="subcellular location">
    <subcellularLocation>
        <location evidence="1">Cell membrane</location>
        <topology evidence="1">Multi-pass membrane protein</topology>
    </subcellularLocation>
</comment>
<name>A0A4Q1C1W9_9BACT</name>
<dbReference type="PIRSF" id="PIRSF035875">
    <property type="entry name" value="RNase_BN"/>
    <property type="match status" value="1"/>
</dbReference>
<feature type="transmembrane region" description="Helical" evidence="6">
    <location>
        <begin position="194"/>
        <end position="215"/>
    </location>
</feature>
<feature type="transmembrane region" description="Helical" evidence="6">
    <location>
        <begin position="107"/>
        <end position="127"/>
    </location>
</feature>
<dbReference type="InterPro" id="IPR017039">
    <property type="entry name" value="Virul_fac_BrkB"/>
</dbReference>
<reference evidence="7 8" key="1">
    <citation type="submission" date="2019-01" db="EMBL/GenBank/DDBJ databases">
        <title>Cytophagaceae bacterium strain CAR-16.</title>
        <authorList>
            <person name="Chen W.-M."/>
        </authorList>
    </citation>
    <scope>NUCLEOTIDE SEQUENCE [LARGE SCALE GENOMIC DNA]</scope>
    <source>
        <strain evidence="7 8">CAR-16</strain>
    </source>
</reference>
<evidence type="ECO:0000256" key="2">
    <source>
        <dbReference type="ARBA" id="ARBA00022475"/>
    </source>
</evidence>
<gene>
    <name evidence="7" type="ORF">ESB04_00495</name>
</gene>
<feature type="transmembrane region" description="Helical" evidence="6">
    <location>
        <begin position="45"/>
        <end position="69"/>
    </location>
</feature>
<evidence type="ECO:0000256" key="3">
    <source>
        <dbReference type="ARBA" id="ARBA00022692"/>
    </source>
</evidence>
<dbReference type="AlphaFoldDB" id="A0A4Q1C1W9"/>
<keyword evidence="2" id="KW-1003">Cell membrane</keyword>